<organism evidence="2 3">
    <name type="scientific">Streptomyces adustus</name>
    <dbReference type="NCBI Taxonomy" id="1609272"/>
    <lineage>
        <taxon>Bacteria</taxon>
        <taxon>Bacillati</taxon>
        <taxon>Actinomycetota</taxon>
        <taxon>Actinomycetes</taxon>
        <taxon>Kitasatosporales</taxon>
        <taxon>Streptomycetaceae</taxon>
        <taxon>Streptomyces</taxon>
    </lineage>
</organism>
<evidence type="ECO:0000313" key="2">
    <source>
        <dbReference type="EMBL" id="MPY38128.1"/>
    </source>
</evidence>
<dbReference type="Proteomes" id="UP000325849">
    <property type="component" value="Unassembled WGS sequence"/>
</dbReference>
<dbReference type="RefSeq" id="WP_152895655.1">
    <property type="nucleotide sequence ID" value="NZ_VJZD01000432.1"/>
</dbReference>
<reference evidence="2 3" key="1">
    <citation type="submission" date="2019-07" db="EMBL/GenBank/DDBJ databases">
        <title>New species of Amycolatopsis and Streptomyces.</title>
        <authorList>
            <person name="Duangmal K."/>
            <person name="Teo W.F.A."/>
            <person name="Lipun K."/>
        </authorList>
    </citation>
    <scope>NUCLEOTIDE SEQUENCE [LARGE SCALE GENOMIC DNA]</scope>
    <source>
        <strain evidence="2 3">NBRC 109810</strain>
    </source>
</reference>
<feature type="region of interest" description="Disordered" evidence="1">
    <location>
        <begin position="207"/>
        <end position="238"/>
    </location>
</feature>
<gene>
    <name evidence="2" type="primary">casA</name>
    <name evidence="2" type="ORF">FNH09_45045</name>
</gene>
<dbReference type="NCBIfam" id="TIGR02547">
    <property type="entry name" value="casA_cse1"/>
    <property type="match status" value="1"/>
</dbReference>
<dbReference type="InterPro" id="IPR013381">
    <property type="entry name" value="CRISPR-assoc_prot_Cse1"/>
</dbReference>
<sequence>MGFNLLTEPWLPAVRLDGARQEISLVQALRDAASYRRLVGSSPTMTAALHRLLLALAHRVYQPLDAARWAQLWQAKADGGLPGAELAAYQEKWLSRFDLFDPDMPFFQCPALDNTPGSTAKLVAGWATGSNRTLFDHTTSDQRPVLPPAQAARWLVTVQAYDTSGTKQPYRKERTAEGGLGNRFGCVLVEGGSLHETLLLNMQRYQPDDELPARTTGRDRPVWEADQPPEPEPDARTPLGWTDLLTWPSRRILLSTTTASGIPQVDGVVLTPSSGIPQVDGVVLTPSSGIPQVDGVVLTPSSGIPQVDGVVLTPGTRLEGDLLEWEAMAAYRRPWLRGGKQGEFRAVTLDELRGVWRHSQELLLSSDKRWWNSWRATRYAKGPLPAQEPDRRRPAALDHIAELVEDGYIPEDTVYTLRIFGQRLGDQGGDTYAWYEEAVPAPVALMRADSARIGRILGYAVSLANDLGEQLKLMERQYAADFHRQLSKEQEKKSSELEILYWPQLAQPFATFLRELGHALLNGTSETEPAERWGQAVSELADKTAWQWLQGAPRRDRSLLTASAHFDDFQLARHKLQRIFRGGLARYSAPPQEDT</sequence>
<protein>
    <submittedName>
        <fullName evidence="2">Type I-E CRISPR-associated protein Cse1/CasA</fullName>
    </submittedName>
</protein>
<evidence type="ECO:0000256" key="1">
    <source>
        <dbReference type="SAM" id="MobiDB-lite"/>
    </source>
</evidence>
<dbReference type="Pfam" id="PF09481">
    <property type="entry name" value="CRISPR_Cse1"/>
    <property type="match status" value="1"/>
</dbReference>
<dbReference type="OrthoDB" id="3187690at2"/>
<dbReference type="AlphaFoldDB" id="A0A5N8VVQ1"/>
<dbReference type="EMBL" id="VJZD01000432">
    <property type="protein sequence ID" value="MPY38128.1"/>
    <property type="molecule type" value="Genomic_DNA"/>
</dbReference>
<comment type="caution">
    <text evidence="2">The sequence shown here is derived from an EMBL/GenBank/DDBJ whole genome shotgun (WGS) entry which is preliminary data.</text>
</comment>
<proteinExistence type="predicted"/>
<keyword evidence="3" id="KW-1185">Reference proteome</keyword>
<name>A0A5N8VVQ1_9ACTN</name>
<evidence type="ECO:0000313" key="3">
    <source>
        <dbReference type="Proteomes" id="UP000325849"/>
    </source>
</evidence>
<accession>A0A5N8VVQ1</accession>